<dbReference type="SUPFAM" id="SSF53597">
    <property type="entry name" value="Dihydrofolate reductase-like"/>
    <property type="match status" value="1"/>
</dbReference>
<gene>
    <name evidence="5" type="ORF">SAMN05216544_2302</name>
</gene>
<name>A0A1H0A189_9FIRM</name>
<dbReference type="Proteomes" id="UP000187651">
    <property type="component" value="Unassembled WGS sequence"/>
</dbReference>
<proteinExistence type="predicted"/>
<dbReference type="AlphaFoldDB" id="A0A1H0A189"/>
<keyword evidence="2" id="KW-0521">NADP</keyword>
<dbReference type="PANTHER" id="PTHR38011:SF7">
    <property type="entry name" value="2,5-DIAMINO-6-RIBOSYLAMINO-4(3H)-PYRIMIDINONE 5'-PHOSPHATE REDUCTASE"/>
    <property type="match status" value="1"/>
</dbReference>
<comment type="pathway">
    <text evidence="1">Cofactor biosynthesis; riboflavin biosynthesis.</text>
</comment>
<dbReference type="PANTHER" id="PTHR38011">
    <property type="entry name" value="DIHYDROFOLATE REDUCTASE FAMILY PROTEIN (AFU_ORTHOLOGUE AFUA_8G06820)"/>
    <property type="match status" value="1"/>
</dbReference>
<accession>A0A1H0A189</accession>
<organism evidence="5 6">
    <name type="scientific">Lachnospira pectinoschiza</name>
    <dbReference type="NCBI Taxonomy" id="28052"/>
    <lineage>
        <taxon>Bacteria</taxon>
        <taxon>Bacillati</taxon>
        <taxon>Bacillota</taxon>
        <taxon>Clostridia</taxon>
        <taxon>Lachnospirales</taxon>
        <taxon>Lachnospiraceae</taxon>
        <taxon>Lachnospira</taxon>
    </lineage>
</organism>
<dbReference type="Pfam" id="PF01872">
    <property type="entry name" value="RibD_C"/>
    <property type="match status" value="1"/>
</dbReference>
<feature type="domain" description="Bacterial bifunctional deaminase-reductase C-terminal" evidence="4">
    <location>
        <begin position="4"/>
        <end position="221"/>
    </location>
</feature>
<evidence type="ECO:0000313" key="6">
    <source>
        <dbReference type="Proteomes" id="UP000187651"/>
    </source>
</evidence>
<evidence type="ECO:0000259" key="4">
    <source>
        <dbReference type="Pfam" id="PF01872"/>
    </source>
</evidence>
<dbReference type="GO" id="GO:0009231">
    <property type="term" value="P:riboflavin biosynthetic process"/>
    <property type="evidence" value="ECO:0007669"/>
    <property type="project" value="InterPro"/>
</dbReference>
<evidence type="ECO:0000256" key="3">
    <source>
        <dbReference type="ARBA" id="ARBA00023002"/>
    </source>
</evidence>
<dbReference type="RefSeq" id="WP_074522256.1">
    <property type="nucleotide sequence ID" value="NZ_FNHZ01000010.1"/>
</dbReference>
<evidence type="ECO:0000256" key="2">
    <source>
        <dbReference type="ARBA" id="ARBA00022857"/>
    </source>
</evidence>
<evidence type="ECO:0000313" key="5">
    <source>
        <dbReference type="EMBL" id="SDN27310.1"/>
    </source>
</evidence>
<evidence type="ECO:0000256" key="1">
    <source>
        <dbReference type="ARBA" id="ARBA00005104"/>
    </source>
</evidence>
<dbReference type="OrthoDB" id="9800865at2"/>
<dbReference type="GO" id="GO:0008703">
    <property type="term" value="F:5-amino-6-(5-phosphoribosylamino)uracil reductase activity"/>
    <property type="evidence" value="ECO:0007669"/>
    <property type="project" value="InterPro"/>
</dbReference>
<dbReference type="EMBL" id="FNHZ01000010">
    <property type="protein sequence ID" value="SDN27310.1"/>
    <property type="molecule type" value="Genomic_DNA"/>
</dbReference>
<dbReference type="InterPro" id="IPR050765">
    <property type="entry name" value="Riboflavin_Biosynth_HTPR"/>
</dbReference>
<sequence length="228" mass="25076">MSKPFITCYMMTSIDGRIDCNMTTNLPGVEDYYPLLKELNFDSVVSGRTTAKLELAEAGEFMAKNSTAVGEETVSKKADSSNGYEVVVDSKGTLLWKNDSEYDRPRLIITSTQVSKEYLAYLDEKNISYIVAGSEKTDIVKASMIMADTFGIKRLGIVGGPTINTAFLDAGLLDEVILLVGAGVDGRASFPPVFNRSDEKDFSVTKLKLEEVKQYPSDAVLLRYSTKK</sequence>
<keyword evidence="6" id="KW-1185">Reference proteome</keyword>
<dbReference type="InterPro" id="IPR024072">
    <property type="entry name" value="DHFR-like_dom_sf"/>
</dbReference>
<protein>
    <submittedName>
        <fullName evidence="5">Pyrimidine reductase, riboflavin biosynthesis</fullName>
    </submittedName>
</protein>
<dbReference type="InterPro" id="IPR002734">
    <property type="entry name" value="RibDG_C"/>
</dbReference>
<dbReference type="Gene3D" id="3.40.430.10">
    <property type="entry name" value="Dihydrofolate Reductase, subunit A"/>
    <property type="match status" value="1"/>
</dbReference>
<keyword evidence="3" id="KW-0560">Oxidoreductase</keyword>
<reference evidence="6" key="1">
    <citation type="submission" date="2016-10" db="EMBL/GenBank/DDBJ databases">
        <authorList>
            <person name="Varghese N."/>
            <person name="Submissions S."/>
        </authorList>
    </citation>
    <scope>NUCLEOTIDE SEQUENCE [LARGE SCALE GENOMIC DNA]</scope>
    <source>
        <strain evidence="6">M83</strain>
    </source>
</reference>